<dbReference type="EMBL" id="UINC01196488">
    <property type="protein sequence ID" value="SVE13517.1"/>
    <property type="molecule type" value="Genomic_DNA"/>
</dbReference>
<dbReference type="InterPro" id="IPR058240">
    <property type="entry name" value="rSAM_sf"/>
</dbReference>
<feature type="non-terminal residue" evidence="1">
    <location>
        <position position="248"/>
    </location>
</feature>
<sequence length="248" mass="28784">LTITRVIMVNLLSSQKSGVKLHHLIKAPENTSWAIEKKNAWDASKPATVYVTPELTKEGIPCQAATIILRTKGCHWWWSSGCTFCGYFNDTRDDITNDDLLDQWNFSREKLNDFHDVQMIKIYTSGSLLEDREIPIEFQQFVLSETNRLNKHLVIESRTEQLTSKKLSWAIKYNSNFTVAIGLEAYDDEVLRFHVNKGFTIKSWHKAVNQLKKHNLRIKSYLMFKPPFMSEGEALTQCIKWIKSIINE</sequence>
<organism evidence="1">
    <name type="scientific">marine metagenome</name>
    <dbReference type="NCBI Taxonomy" id="408172"/>
    <lineage>
        <taxon>unclassified sequences</taxon>
        <taxon>metagenomes</taxon>
        <taxon>ecological metagenomes</taxon>
    </lineage>
</organism>
<proteinExistence type="predicted"/>
<evidence type="ECO:0008006" key="2">
    <source>
        <dbReference type="Google" id="ProtNLM"/>
    </source>
</evidence>
<dbReference type="SUPFAM" id="SSF102114">
    <property type="entry name" value="Radical SAM enzymes"/>
    <property type="match status" value="1"/>
</dbReference>
<feature type="non-terminal residue" evidence="1">
    <location>
        <position position="1"/>
    </location>
</feature>
<protein>
    <recommendedName>
        <fullName evidence="2">Elp3/MiaA/NifB-like radical SAM core domain-containing protein</fullName>
    </recommendedName>
</protein>
<evidence type="ECO:0000313" key="1">
    <source>
        <dbReference type="EMBL" id="SVE13517.1"/>
    </source>
</evidence>
<dbReference type="AlphaFoldDB" id="A0A383B0A6"/>
<gene>
    <name evidence="1" type="ORF">METZ01_LOCUS466371</name>
</gene>
<dbReference type="CDD" id="cd01335">
    <property type="entry name" value="Radical_SAM"/>
    <property type="match status" value="1"/>
</dbReference>
<name>A0A383B0A6_9ZZZZ</name>
<accession>A0A383B0A6</accession>
<reference evidence="1" key="1">
    <citation type="submission" date="2018-05" db="EMBL/GenBank/DDBJ databases">
        <authorList>
            <person name="Lanie J.A."/>
            <person name="Ng W.-L."/>
            <person name="Kazmierczak K.M."/>
            <person name="Andrzejewski T.M."/>
            <person name="Davidsen T.M."/>
            <person name="Wayne K.J."/>
            <person name="Tettelin H."/>
            <person name="Glass J.I."/>
            <person name="Rusch D."/>
            <person name="Podicherti R."/>
            <person name="Tsui H.-C.T."/>
            <person name="Winkler M.E."/>
        </authorList>
    </citation>
    <scope>NUCLEOTIDE SEQUENCE</scope>
</reference>